<dbReference type="EMBL" id="JANRHA010000002">
    <property type="protein sequence ID" value="MDG3013861.1"/>
    <property type="molecule type" value="Genomic_DNA"/>
</dbReference>
<dbReference type="PROSITE" id="PS50801">
    <property type="entry name" value="STAS"/>
    <property type="match status" value="1"/>
</dbReference>
<dbReference type="AlphaFoldDB" id="A0A9X4M3Q5"/>
<organism evidence="3 4">
    <name type="scientific">Speluncibacter jeojiensis</name>
    <dbReference type="NCBI Taxonomy" id="2710754"/>
    <lineage>
        <taxon>Bacteria</taxon>
        <taxon>Bacillati</taxon>
        <taxon>Actinomycetota</taxon>
        <taxon>Actinomycetes</taxon>
        <taxon>Mycobacteriales</taxon>
        <taxon>Speluncibacteraceae</taxon>
        <taxon>Speluncibacter</taxon>
    </lineage>
</organism>
<sequence>MLIDHSPQSGPDANTARDRRRDGPWVDTDNAVGHGGEATATIDALAAITARVVTEVPGADFAGIVGDAETFARRCDGQPVHVAVVTLDHLYAATADGPGRSAVREMNCQRIADTHHETRWPVFIAQASTLGVRCVRCLPLAPAGAGNVGVLNVYGSGADAIDDGSDELLSRFAGDAAAVLSGQRGHLDRLEDREGDLTGSDARTERIGLSERVHGSDPLLELAATYTDSAVTLHVAGEVDLSNAAELFAAMNDVVSRRGDQRVLLDLIRVGFISVAGLEAMHAIAERYGDGGGLSRVDLVATQPVLRPMRLLGMDTEFACHGIAPEGGALTPTPRIGGESDG</sequence>
<dbReference type="RefSeq" id="WP_277832791.1">
    <property type="nucleotide sequence ID" value="NZ_JAAIVF010000003.1"/>
</dbReference>
<evidence type="ECO:0000259" key="2">
    <source>
        <dbReference type="PROSITE" id="PS50801"/>
    </source>
</evidence>
<dbReference type="SUPFAM" id="SSF55781">
    <property type="entry name" value="GAF domain-like"/>
    <property type="match status" value="1"/>
</dbReference>
<dbReference type="Proteomes" id="UP001152755">
    <property type="component" value="Unassembled WGS sequence"/>
</dbReference>
<dbReference type="Gene3D" id="3.30.750.24">
    <property type="entry name" value="STAS domain"/>
    <property type="match status" value="1"/>
</dbReference>
<dbReference type="InterPro" id="IPR002645">
    <property type="entry name" value="STAS_dom"/>
</dbReference>
<keyword evidence="4" id="KW-1185">Reference proteome</keyword>
<dbReference type="SUPFAM" id="SSF52091">
    <property type="entry name" value="SpoIIaa-like"/>
    <property type="match status" value="1"/>
</dbReference>
<dbReference type="CDD" id="cd07043">
    <property type="entry name" value="STAS_anti-anti-sigma_factors"/>
    <property type="match status" value="1"/>
</dbReference>
<feature type="domain" description="STAS" evidence="2">
    <location>
        <begin position="220"/>
        <end position="312"/>
    </location>
</feature>
<feature type="region of interest" description="Disordered" evidence="1">
    <location>
        <begin position="1"/>
        <end position="32"/>
    </location>
</feature>
<dbReference type="Gene3D" id="3.30.450.40">
    <property type="match status" value="1"/>
</dbReference>
<evidence type="ECO:0000313" key="4">
    <source>
        <dbReference type="Proteomes" id="UP001152755"/>
    </source>
</evidence>
<gene>
    <name evidence="3" type="ORF">NVS88_04740</name>
</gene>
<comment type="caution">
    <text evidence="3">The sequence shown here is derived from an EMBL/GenBank/DDBJ whole genome shotgun (WGS) entry which is preliminary data.</text>
</comment>
<feature type="compositionally biased region" description="Polar residues" evidence="1">
    <location>
        <begin position="1"/>
        <end position="12"/>
    </location>
</feature>
<name>A0A9X4M3Q5_9ACTN</name>
<evidence type="ECO:0000256" key="1">
    <source>
        <dbReference type="SAM" id="MobiDB-lite"/>
    </source>
</evidence>
<accession>A0A9X4M3Q5</accession>
<feature type="compositionally biased region" description="Basic and acidic residues" evidence="1">
    <location>
        <begin position="15"/>
        <end position="24"/>
    </location>
</feature>
<dbReference type="InterPro" id="IPR029016">
    <property type="entry name" value="GAF-like_dom_sf"/>
</dbReference>
<dbReference type="Pfam" id="PF01740">
    <property type="entry name" value="STAS"/>
    <property type="match status" value="1"/>
</dbReference>
<dbReference type="InterPro" id="IPR036513">
    <property type="entry name" value="STAS_dom_sf"/>
</dbReference>
<evidence type="ECO:0000313" key="3">
    <source>
        <dbReference type="EMBL" id="MDG3013861.1"/>
    </source>
</evidence>
<proteinExistence type="predicted"/>
<reference evidence="3" key="1">
    <citation type="submission" date="2022-08" db="EMBL/GenBank/DDBJ databases">
        <title>Genome analysis of Corynebacteriales strain.</title>
        <authorList>
            <person name="Lee S.D."/>
        </authorList>
    </citation>
    <scope>NUCLEOTIDE SEQUENCE</scope>
    <source>
        <strain evidence="3">D3-21</strain>
    </source>
</reference>
<protein>
    <submittedName>
        <fullName evidence="3">STAS domain-containing protein</fullName>
    </submittedName>
</protein>